<dbReference type="GeneID" id="24442255"/>
<evidence type="ECO:0000313" key="2">
    <source>
        <dbReference type="Proteomes" id="UP000009168"/>
    </source>
</evidence>
<protein>
    <submittedName>
        <fullName evidence="1">Uncharacterized protein</fullName>
    </submittedName>
</protein>
<dbReference type="KEGG" id="tet:TTHERM_001381979"/>
<sequence length="77" mass="9636">MQKNKYYLYLKIIRKQFKFKKASSNQIEHSFIHSEIQQLNLIIKIEGKILKYIQRLLKDKLKFKFKQKKWVKYQDKE</sequence>
<dbReference type="Proteomes" id="UP000009168">
    <property type="component" value="Unassembled WGS sequence"/>
</dbReference>
<dbReference type="AlphaFoldDB" id="W7X516"/>
<dbReference type="RefSeq" id="XP_012655993.1">
    <property type="nucleotide sequence ID" value="XM_012800539.1"/>
</dbReference>
<keyword evidence="2" id="KW-1185">Reference proteome</keyword>
<evidence type="ECO:0000313" key="1">
    <source>
        <dbReference type="EMBL" id="EWS71468.1"/>
    </source>
</evidence>
<organism evidence="1 2">
    <name type="scientific">Tetrahymena thermophila (strain SB210)</name>
    <dbReference type="NCBI Taxonomy" id="312017"/>
    <lineage>
        <taxon>Eukaryota</taxon>
        <taxon>Sar</taxon>
        <taxon>Alveolata</taxon>
        <taxon>Ciliophora</taxon>
        <taxon>Intramacronucleata</taxon>
        <taxon>Oligohymenophorea</taxon>
        <taxon>Hymenostomatida</taxon>
        <taxon>Tetrahymenina</taxon>
        <taxon>Tetrahymenidae</taxon>
        <taxon>Tetrahymena</taxon>
    </lineage>
</organism>
<proteinExistence type="predicted"/>
<accession>W7X516</accession>
<feature type="non-terminal residue" evidence="1">
    <location>
        <position position="1"/>
    </location>
</feature>
<reference evidence="2" key="1">
    <citation type="journal article" date="2006" name="PLoS Biol.">
        <title>Macronuclear genome sequence of the ciliate Tetrahymena thermophila, a model eukaryote.</title>
        <authorList>
            <person name="Eisen J.A."/>
            <person name="Coyne R.S."/>
            <person name="Wu M."/>
            <person name="Wu D."/>
            <person name="Thiagarajan M."/>
            <person name="Wortman J.R."/>
            <person name="Badger J.H."/>
            <person name="Ren Q."/>
            <person name="Amedeo P."/>
            <person name="Jones K.M."/>
            <person name="Tallon L.J."/>
            <person name="Delcher A.L."/>
            <person name="Salzberg S.L."/>
            <person name="Silva J.C."/>
            <person name="Haas B.J."/>
            <person name="Majoros W.H."/>
            <person name="Farzad M."/>
            <person name="Carlton J.M."/>
            <person name="Smith R.K. Jr."/>
            <person name="Garg J."/>
            <person name="Pearlman R.E."/>
            <person name="Karrer K.M."/>
            <person name="Sun L."/>
            <person name="Manning G."/>
            <person name="Elde N.C."/>
            <person name="Turkewitz A.P."/>
            <person name="Asai D.J."/>
            <person name="Wilkes D.E."/>
            <person name="Wang Y."/>
            <person name="Cai H."/>
            <person name="Collins K."/>
            <person name="Stewart B.A."/>
            <person name="Lee S.R."/>
            <person name="Wilamowska K."/>
            <person name="Weinberg Z."/>
            <person name="Ruzzo W.L."/>
            <person name="Wloga D."/>
            <person name="Gaertig J."/>
            <person name="Frankel J."/>
            <person name="Tsao C.-C."/>
            <person name="Gorovsky M.A."/>
            <person name="Keeling P.J."/>
            <person name="Waller R.F."/>
            <person name="Patron N.J."/>
            <person name="Cherry J.M."/>
            <person name="Stover N.A."/>
            <person name="Krieger C.J."/>
            <person name="del Toro C."/>
            <person name="Ryder H.F."/>
            <person name="Williamson S.C."/>
            <person name="Barbeau R.A."/>
            <person name="Hamilton E.P."/>
            <person name="Orias E."/>
        </authorList>
    </citation>
    <scope>NUCLEOTIDE SEQUENCE [LARGE SCALE GENOMIC DNA]</scope>
    <source>
        <strain evidence="2">SB210</strain>
    </source>
</reference>
<dbReference type="InParanoid" id="W7X516"/>
<name>W7X516_TETTS</name>
<gene>
    <name evidence="1" type="ORF">TTHERM_001381979</name>
</gene>
<dbReference type="EMBL" id="GG662336">
    <property type="protein sequence ID" value="EWS71468.1"/>
    <property type="molecule type" value="Genomic_DNA"/>
</dbReference>